<comment type="caution">
    <text evidence="2">The sequence shown here is derived from an EMBL/GenBank/DDBJ whole genome shotgun (WGS) entry which is preliminary data.</text>
</comment>
<dbReference type="AlphaFoldDB" id="A0A3M8CGB6"/>
<proteinExistence type="predicted"/>
<sequence length="209" mass="23624">MKNFLLGLSVGCLVTVGAVWFSLSPEKEALSQQTIDLEKENQQLQQQVTTLNMTIKANEGKRNSLHQEIEETEKHLLEYQRVVSEVLHGDGEDYAVEIIADDEEETVVYSPGYKEDVPRNTDLQKLYIQRILNQLPDVKGSTITLWSSKENAQLYAAGTYPNDGAEGWSGMNAKFATLTKKRDEYYLWHHLSVHESDPVGFGLYAVEGE</sequence>
<name>A0A3M8CGB6_9BACL</name>
<protein>
    <submittedName>
        <fullName evidence="2">Uncharacterized protein</fullName>
    </submittedName>
</protein>
<dbReference type="EMBL" id="RHHR01000013">
    <property type="protein sequence ID" value="RNB74790.1"/>
    <property type="molecule type" value="Genomic_DNA"/>
</dbReference>
<evidence type="ECO:0000256" key="1">
    <source>
        <dbReference type="SAM" id="Coils"/>
    </source>
</evidence>
<gene>
    <name evidence="2" type="ORF">EDM52_08650</name>
</gene>
<keyword evidence="1" id="KW-0175">Coiled coil</keyword>
<accession>A0A3M8CGB6</accession>
<reference evidence="2 3" key="1">
    <citation type="submission" date="2018-10" db="EMBL/GenBank/DDBJ databases">
        <title>Phylogenomics of Brevibacillus.</title>
        <authorList>
            <person name="Dunlap C."/>
        </authorList>
    </citation>
    <scope>NUCLEOTIDE SEQUENCE [LARGE SCALE GENOMIC DNA]</scope>
    <source>
        <strain evidence="2 3">JCM 12215</strain>
    </source>
</reference>
<dbReference type="OrthoDB" id="2593415at2"/>
<organism evidence="2 3">
    <name type="scientific">Brevibacillus invocatus</name>
    <dbReference type="NCBI Taxonomy" id="173959"/>
    <lineage>
        <taxon>Bacteria</taxon>
        <taxon>Bacillati</taxon>
        <taxon>Bacillota</taxon>
        <taxon>Bacilli</taxon>
        <taxon>Bacillales</taxon>
        <taxon>Paenibacillaceae</taxon>
        <taxon>Brevibacillus</taxon>
    </lineage>
</organism>
<evidence type="ECO:0000313" key="2">
    <source>
        <dbReference type="EMBL" id="RNB74790.1"/>
    </source>
</evidence>
<dbReference type="Proteomes" id="UP000282028">
    <property type="component" value="Unassembled WGS sequence"/>
</dbReference>
<keyword evidence="3" id="KW-1185">Reference proteome</keyword>
<evidence type="ECO:0000313" key="3">
    <source>
        <dbReference type="Proteomes" id="UP000282028"/>
    </source>
</evidence>
<dbReference type="RefSeq" id="WP_122908609.1">
    <property type="nucleotide sequence ID" value="NZ_CBCSBE010000005.1"/>
</dbReference>
<feature type="coiled-coil region" evidence="1">
    <location>
        <begin position="27"/>
        <end position="82"/>
    </location>
</feature>